<dbReference type="STRING" id="1503925.TH53_26325"/>
<dbReference type="OrthoDB" id="9801263at2"/>
<evidence type="ECO:0000259" key="1">
    <source>
        <dbReference type="Pfam" id="PF06250"/>
    </source>
</evidence>
<evidence type="ECO:0000313" key="4">
    <source>
        <dbReference type="Proteomes" id="UP000032049"/>
    </source>
</evidence>
<dbReference type="Proteomes" id="UP000032049">
    <property type="component" value="Unassembled WGS sequence"/>
</dbReference>
<dbReference type="Gene3D" id="3.40.1350.10">
    <property type="match status" value="1"/>
</dbReference>
<evidence type="ECO:0008006" key="5">
    <source>
        <dbReference type="Google" id="ProtNLM"/>
    </source>
</evidence>
<evidence type="ECO:0000259" key="2">
    <source>
        <dbReference type="Pfam" id="PF17761"/>
    </source>
</evidence>
<organism evidence="3 4">
    <name type="scientific">Pedobacter lusitanus</name>
    <dbReference type="NCBI Taxonomy" id="1503925"/>
    <lineage>
        <taxon>Bacteria</taxon>
        <taxon>Pseudomonadati</taxon>
        <taxon>Bacteroidota</taxon>
        <taxon>Sphingobacteriia</taxon>
        <taxon>Sphingobacteriales</taxon>
        <taxon>Sphingobacteriaceae</taxon>
        <taxon>Pedobacter</taxon>
    </lineage>
</organism>
<dbReference type="InterPro" id="IPR009362">
    <property type="entry name" value="YhcG_C"/>
</dbReference>
<dbReference type="PANTHER" id="PTHR30547">
    <property type="entry name" value="UNCHARACTERIZED PROTEIN YHCG-RELATED"/>
    <property type="match status" value="1"/>
</dbReference>
<protein>
    <recommendedName>
        <fullName evidence="5">DUF1016 domain-containing protein</fullName>
    </recommendedName>
</protein>
<reference evidence="3 4" key="1">
    <citation type="submission" date="2015-01" db="EMBL/GenBank/DDBJ databases">
        <title>Draft genome sequence of Pedobacter sp. NL19 isolated from sludge of an effluent treatment pond in an abandoned uranium mine.</title>
        <authorList>
            <person name="Santos T."/>
            <person name="Caetano T."/>
            <person name="Covas C."/>
            <person name="Cruz A."/>
            <person name="Mendo S."/>
        </authorList>
    </citation>
    <scope>NUCLEOTIDE SEQUENCE [LARGE SCALE GENOMIC DNA]</scope>
    <source>
        <strain evidence="3 4">NL19</strain>
    </source>
</reference>
<gene>
    <name evidence="3" type="ORF">TH53_26325</name>
</gene>
<dbReference type="InterPro" id="IPR041527">
    <property type="entry name" value="YhcG_N"/>
</dbReference>
<dbReference type="RefSeq" id="WP_041887393.1">
    <property type="nucleotide sequence ID" value="NZ_CP157278.1"/>
</dbReference>
<dbReference type="PANTHER" id="PTHR30547:SF0">
    <property type="entry name" value="BLR8175 PROTEIN"/>
    <property type="match status" value="1"/>
</dbReference>
<evidence type="ECO:0000313" key="3">
    <source>
        <dbReference type="EMBL" id="KIO74462.1"/>
    </source>
</evidence>
<dbReference type="AlphaFoldDB" id="A0A0D0GB14"/>
<proteinExistence type="predicted"/>
<dbReference type="InterPro" id="IPR011856">
    <property type="entry name" value="tRNA_endonuc-like_dom_sf"/>
</dbReference>
<keyword evidence="4" id="KW-1185">Reference proteome</keyword>
<comment type="caution">
    <text evidence="3">The sequence shown here is derived from an EMBL/GenBank/DDBJ whole genome shotgun (WGS) entry which is preliminary data.</text>
</comment>
<dbReference type="Pfam" id="PF06250">
    <property type="entry name" value="YhcG_C"/>
    <property type="match status" value="1"/>
</dbReference>
<sequence>MEIKVYQYLLTEIKVRIRSAQVRAALSANAEMIMLYWDIGKLVNQQQIEQGWGATVTSRLANDIKNELPEVKGFSERNLKFMVQFYKGYDFDDVIGKQAVSQLQESNGEQPVSQIPWGHNILLMQKIKEKDVRLWYVEQTILNGWSRDILGLMIKNNLHLRQGETINNFSKTLSVPESDLVRETLKDPYIFDFITLAQPFTERELETELVRHVEKFLLELGAGFAFVGRQYHLTVSDQDFYLDLLFYHLKMRCFIVIDLKKGDFKPEYAGKMNFYCSAVDDLIKYESDKPTIGLILCQTKDKVMAEYALRDMNKPIGISEFELTRSLPKDLRSSLPTIEEIENELKSREG</sequence>
<dbReference type="EMBL" id="JXRA01000195">
    <property type="protein sequence ID" value="KIO74462.1"/>
    <property type="molecule type" value="Genomic_DNA"/>
</dbReference>
<accession>A0A0D0GB14</accession>
<dbReference type="InterPro" id="IPR053148">
    <property type="entry name" value="PD-DEXK-like_domain"/>
</dbReference>
<feature type="domain" description="YhcG PDDEXK nuclease" evidence="1">
    <location>
        <begin position="183"/>
        <end position="336"/>
    </location>
</feature>
<dbReference type="GO" id="GO:0003676">
    <property type="term" value="F:nucleic acid binding"/>
    <property type="evidence" value="ECO:0007669"/>
    <property type="project" value="InterPro"/>
</dbReference>
<dbReference type="Pfam" id="PF17761">
    <property type="entry name" value="DUF1016_N"/>
    <property type="match status" value="1"/>
</dbReference>
<name>A0A0D0GB14_9SPHI</name>
<feature type="domain" description="YhcG N-terminal" evidence="2">
    <location>
        <begin position="12"/>
        <end position="161"/>
    </location>
</feature>